<sequence length="73" mass="8328">MKLILIQLSSLLQAKNDILNQMRNTNSSLEAKTNELKSQLNQKDESILKLTNELERVKNLLSSKTKEAMLAKE</sequence>
<reference evidence="2 3" key="1">
    <citation type="journal article" date="2018" name="Sci. Rep.">
        <title>Genomic signatures of local adaptation to the degree of environmental predictability in rotifers.</title>
        <authorList>
            <person name="Franch-Gras L."/>
            <person name="Hahn C."/>
            <person name="Garcia-Roger E.M."/>
            <person name="Carmona M.J."/>
            <person name="Serra M."/>
            <person name="Gomez A."/>
        </authorList>
    </citation>
    <scope>NUCLEOTIDE SEQUENCE [LARGE SCALE GENOMIC DNA]</scope>
    <source>
        <strain evidence="2">HYR1</strain>
    </source>
</reference>
<comment type="caution">
    <text evidence="2">The sequence shown here is derived from an EMBL/GenBank/DDBJ whole genome shotgun (WGS) entry which is preliminary data.</text>
</comment>
<feature type="coiled-coil region" evidence="1">
    <location>
        <begin position="12"/>
        <end position="67"/>
    </location>
</feature>
<protein>
    <submittedName>
        <fullName evidence="2">Uncharacterized protein</fullName>
    </submittedName>
</protein>
<name>A0A3M7S985_BRAPC</name>
<keyword evidence="1" id="KW-0175">Coiled coil</keyword>
<evidence type="ECO:0000256" key="1">
    <source>
        <dbReference type="SAM" id="Coils"/>
    </source>
</evidence>
<dbReference type="AlphaFoldDB" id="A0A3M7S985"/>
<organism evidence="2 3">
    <name type="scientific">Brachionus plicatilis</name>
    <name type="common">Marine rotifer</name>
    <name type="synonym">Brachionus muelleri</name>
    <dbReference type="NCBI Taxonomy" id="10195"/>
    <lineage>
        <taxon>Eukaryota</taxon>
        <taxon>Metazoa</taxon>
        <taxon>Spiralia</taxon>
        <taxon>Gnathifera</taxon>
        <taxon>Rotifera</taxon>
        <taxon>Eurotatoria</taxon>
        <taxon>Monogononta</taxon>
        <taxon>Pseudotrocha</taxon>
        <taxon>Ploima</taxon>
        <taxon>Brachionidae</taxon>
        <taxon>Brachionus</taxon>
    </lineage>
</organism>
<gene>
    <name evidence="2" type="ORF">BpHYR1_054153</name>
</gene>
<dbReference type="Proteomes" id="UP000276133">
    <property type="component" value="Unassembled WGS sequence"/>
</dbReference>
<accession>A0A3M7S985</accession>
<proteinExistence type="predicted"/>
<dbReference type="EMBL" id="REGN01001830">
    <property type="protein sequence ID" value="RNA32217.1"/>
    <property type="molecule type" value="Genomic_DNA"/>
</dbReference>
<evidence type="ECO:0000313" key="3">
    <source>
        <dbReference type="Proteomes" id="UP000276133"/>
    </source>
</evidence>
<keyword evidence="3" id="KW-1185">Reference proteome</keyword>
<evidence type="ECO:0000313" key="2">
    <source>
        <dbReference type="EMBL" id="RNA32217.1"/>
    </source>
</evidence>